<dbReference type="Proteomes" id="UP001595279">
    <property type="component" value="Unassembled WGS sequence"/>
</dbReference>
<dbReference type="SMART" id="SM00014">
    <property type="entry name" value="acidPPc"/>
    <property type="match status" value="1"/>
</dbReference>
<feature type="domain" description="Phosphatidic acid phosphatase type 2/haloperoxidase" evidence="2">
    <location>
        <begin position="54"/>
        <end position="167"/>
    </location>
</feature>
<dbReference type="SUPFAM" id="SSF48317">
    <property type="entry name" value="Acid phosphatase/Vanadium-dependent haloperoxidase"/>
    <property type="match status" value="1"/>
</dbReference>
<dbReference type="InterPro" id="IPR033879">
    <property type="entry name" value="UPP_Pase"/>
</dbReference>
<sequence length="204" mass="23002">MALSEINTEWFRMINNLGKDYPIFNPLMSFISEYMLYLLIATVIILGFTKNWRNKMMVFCGTVTLILAEVIAKLAGKIHSNNQPFAELANVNQLIEKAVDNSFPSEHTIVFFSFCVSFWLFRRSWTSLLGVGASVLVGFSRIWVGVHYPADVVIGALISIIIAIIVYKVVPHLSIAHRLIGRNNKGEQVAFHSQKQDVIKANDL</sequence>
<name>A0ABV7CTU3_9BACI</name>
<dbReference type="Gene3D" id="1.20.144.10">
    <property type="entry name" value="Phosphatidic acid phosphatase type 2/haloperoxidase"/>
    <property type="match status" value="1"/>
</dbReference>
<dbReference type="RefSeq" id="WP_390269835.1">
    <property type="nucleotide sequence ID" value="NZ_JBHRSA010000024.1"/>
</dbReference>
<dbReference type="InterPro" id="IPR036938">
    <property type="entry name" value="PAP2/HPO_sf"/>
</dbReference>
<comment type="caution">
    <text evidence="3">The sequence shown here is derived from an EMBL/GenBank/DDBJ whole genome shotgun (WGS) entry which is preliminary data.</text>
</comment>
<protein>
    <submittedName>
        <fullName evidence="3">Undecaprenyl-diphosphatase</fullName>
    </submittedName>
</protein>
<keyword evidence="1" id="KW-0472">Membrane</keyword>
<gene>
    <name evidence="3" type="ORF">ACFOGI_05820</name>
</gene>
<proteinExistence type="predicted"/>
<evidence type="ECO:0000256" key="1">
    <source>
        <dbReference type="SAM" id="Phobius"/>
    </source>
</evidence>
<keyword evidence="1" id="KW-0812">Transmembrane</keyword>
<dbReference type="Pfam" id="PF01569">
    <property type="entry name" value="PAP2"/>
    <property type="match status" value="1"/>
</dbReference>
<dbReference type="EMBL" id="JBHRSA010000024">
    <property type="protein sequence ID" value="MFC3039762.1"/>
    <property type="molecule type" value="Genomic_DNA"/>
</dbReference>
<feature type="transmembrane region" description="Helical" evidence="1">
    <location>
        <begin position="128"/>
        <end position="146"/>
    </location>
</feature>
<reference evidence="4" key="1">
    <citation type="journal article" date="2019" name="Int. J. Syst. Evol. Microbiol.">
        <title>The Global Catalogue of Microorganisms (GCM) 10K type strain sequencing project: providing services to taxonomists for standard genome sequencing and annotation.</title>
        <authorList>
            <consortium name="The Broad Institute Genomics Platform"/>
            <consortium name="The Broad Institute Genome Sequencing Center for Infectious Disease"/>
            <person name="Wu L."/>
            <person name="Ma J."/>
        </authorList>
    </citation>
    <scope>NUCLEOTIDE SEQUENCE [LARGE SCALE GENOMIC DNA]</scope>
    <source>
        <strain evidence="4">KCTC 13128</strain>
    </source>
</reference>
<evidence type="ECO:0000313" key="4">
    <source>
        <dbReference type="Proteomes" id="UP001595279"/>
    </source>
</evidence>
<feature type="transmembrane region" description="Helical" evidence="1">
    <location>
        <begin position="27"/>
        <end position="49"/>
    </location>
</feature>
<keyword evidence="1" id="KW-1133">Transmembrane helix</keyword>
<accession>A0ABV7CTU3</accession>
<dbReference type="PANTHER" id="PTHR14969">
    <property type="entry name" value="SPHINGOSINE-1-PHOSPHATE PHOSPHOHYDROLASE"/>
    <property type="match status" value="1"/>
</dbReference>
<dbReference type="PANTHER" id="PTHR14969:SF13">
    <property type="entry name" value="AT30094P"/>
    <property type="match status" value="1"/>
</dbReference>
<feature type="transmembrane region" description="Helical" evidence="1">
    <location>
        <begin position="152"/>
        <end position="170"/>
    </location>
</feature>
<dbReference type="InterPro" id="IPR000326">
    <property type="entry name" value="PAP2/HPO"/>
</dbReference>
<organism evidence="3 4">
    <name type="scientific">Virgibacillus xinjiangensis</name>
    <dbReference type="NCBI Taxonomy" id="393090"/>
    <lineage>
        <taxon>Bacteria</taxon>
        <taxon>Bacillati</taxon>
        <taxon>Bacillota</taxon>
        <taxon>Bacilli</taxon>
        <taxon>Bacillales</taxon>
        <taxon>Bacillaceae</taxon>
        <taxon>Virgibacillus</taxon>
    </lineage>
</organism>
<keyword evidence="4" id="KW-1185">Reference proteome</keyword>
<evidence type="ECO:0000313" key="3">
    <source>
        <dbReference type="EMBL" id="MFC3039762.1"/>
    </source>
</evidence>
<dbReference type="CDD" id="cd03385">
    <property type="entry name" value="PAP2_BcrC_like"/>
    <property type="match status" value="1"/>
</dbReference>
<evidence type="ECO:0000259" key="2">
    <source>
        <dbReference type="SMART" id="SM00014"/>
    </source>
</evidence>